<dbReference type="RefSeq" id="XP_010863226.2">
    <property type="nucleotide sequence ID" value="XM_010864924.5"/>
</dbReference>
<dbReference type="GO" id="GO:0005634">
    <property type="term" value="C:nucleus"/>
    <property type="evidence" value="ECO:0007669"/>
    <property type="project" value="UniProtKB-SubCell"/>
</dbReference>
<feature type="compositionally biased region" description="Polar residues" evidence="5">
    <location>
        <begin position="55"/>
        <end position="76"/>
    </location>
</feature>
<accession>A0AAY5KBD7</accession>
<comment type="similarity">
    <text evidence="2">Belongs to the ripply family.</text>
</comment>
<feature type="region of interest" description="Disordered" evidence="5">
    <location>
        <begin position="119"/>
        <end position="153"/>
    </location>
</feature>
<evidence type="ECO:0000256" key="5">
    <source>
        <dbReference type="SAM" id="MobiDB-lite"/>
    </source>
</evidence>
<sequence length="153" mass="17392">MSTACLIVKQMPFCVAPRPAVTDTHSQTNDGFPSLWRPWLPTRNAPQRGCERSRQSCPSSSPTESNPTAPSVVQFSGKSQSFQHPVRLFWPKSKSFDYLYSDGEALLRNFPVQATISFYDESDSEDEDNEWEEEADSEEEECLKPQSHFSSYN</sequence>
<dbReference type="InterPro" id="IPR028127">
    <property type="entry name" value="Ripply_fam"/>
</dbReference>
<feature type="region of interest" description="Disordered" evidence="5">
    <location>
        <begin position="20"/>
        <end position="76"/>
    </location>
</feature>
<gene>
    <name evidence="6" type="primary">RIPPLY1</name>
</gene>
<organism evidence="6 7">
    <name type="scientific">Esox lucius</name>
    <name type="common">Northern pike</name>
    <dbReference type="NCBI Taxonomy" id="8010"/>
    <lineage>
        <taxon>Eukaryota</taxon>
        <taxon>Metazoa</taxon>
        <taxon>Chordata</taxon>
        <taxon>Craniata</taxon>
        <taxon>Vertebrata</taxon>
        <taxon>Euteleostomi</taxon>
        <taxon>Actinopterygii</taxon>
        <taxon>Neopterygii</taxon>
        <taxon>Teleostei</taxon>
        <taxon>Protacanthopterygii</taxon>
        <taxon>Esociformes</taxon>
        <taxon>Esocidae</taxon>
        <taxon>Esox</taxon>
    </lineage>
</organism>
<evidence type="ECO:0000313" key="7">
    <source>
        <dbReference type="Proteomes" id="UP000265140"/>
    </source>
</evidence>
<evidence type="ECO:0008006" key="8">
    <source>
        <dbReference type="Google" id="ProtNLM"/>
    </source>
</evidence>
<reference evidence="6" key="3">
    <citation type="submission" date="2025-09" db="UniProtKB">
        <authorList>
            <consortium name="Ensembl"/>
        </authorList>
    </citation>
    <scope>IDENTIFICATION</scope>
</reference>
<comment type="subcellular location">
    <subcellularLocation>
        <location evidence="1">Nucleus</location>
    </subcellularLocation>
</comment>
<dbReference type="Pfam" id="PF14998">
    <property type="entry name" value="Ripply"/>
    <property type="match status" value="1"/>
</dbReference>
<keyword evidence="3" id="KW-0217">Developmental protein</keyword>
<dbReference type="GO" id="GO:0009880">
    <property type="term" value="P:embryonic pattern specification"/>
    <property type="evidence" value="ECO:0007669"/>
    <property type="project" value="TreeGrafter"/>
</dbReference>
<protein>
    <recommendedName>
        <fullName evidence="8">Ripply transcriptional repressor 1</fullName>
    </recommendedName>
</protein>
<dbReference type="PANTHER" id="PTHR16770">
    <property type="entry name" value="PROTEIN RIPPLY-LIKE"/>
    <property type="match status" value="1"/>
</dbReference>
<dbReference type="Proteomes" id="UP000265140">
    <property type="component" value="Chromosome 7"/>
</dbReference>
<dbReference type="RefSeq" id="XP_010863225.2">
    <property type="nucleotide sequence ID" value="XM_010864923.5"/>
</dbReference>
<reference evidence="6 7" key="1">
    <citation type="submission" date="2020-02" db="EMBL/GenBank/DDBJ databases">
        <title>Esox lucius (northern pike) genome, fEsoLuc1, primary haplotype.</title>
        <authorList>
            <person name="Myers G."/>
            <person name="Karagic N."/>
            <person name="Meyer A."/>
            <person name="Pippel M."/>
            <person name="Reichard M."/>
            <person name="Winkler S."/>
            <person name="Tracey A."/>
            <person name="Sims Y."/>
            <person name="Howe K."/>
            <person name="Rhie A."/>
            <person name="Formenti G."/>
            <person name="Durbin R."/>
            <person name="Fedrigo O."/>
            <person name="Jarvis E.D."/>
        </authorList>
    </citation>
    <scope>NUCLEOTIDE SEQUENCE [LARGE SCALE GENOMIC DNA]</scope>
</reference>
<dbReference type="GeneID" id="105006409"/>
<feature type="compositionally biased region" description="Acidic residues" evidence="5">
    <location>
        <begin position="120"/>
        <end position="141"/>
    </location>
</feature>
<evidence type="ECO:0000256" key="4">
    <source>
        <dbReference type="ARBA" id="ARBA00023242"/>
    </source>
</evidence>
<keyword evidence="7" id="KW-1185">Reference proteome</keyword>
<proteinExistence type="inferred from homology"/>
<dbReference type="AlphaFoldDB" id="A0AAY5KBD7"/>
<evidence type="ECO:0000256" key="2">
    <source>
        <dbReference type="ARBA" id="ARBA00006944"/>
    </source>
</evidence>
<reference evidence="6" key="2">
    <citation type="submission" date="2025-08" db="UniProtKB">
        <authorList>
            <consortium name="Ensembl"/>
        </authorList>
    </citation>
    <scope>IDENTIFICATION</scope>
</reference>
<evidence type="ECO:0000256" key="1">
    <source>
        <dbReference type="ARBA" id="ARBA00004123"/>
    </source>
</evidence>
<keyword evidence="4" id="KW-0539">Nucleus</keyword>
<dbReference type="GO" id="GO:0000122">
    <property type="term" value="P:negative regulation of transcription by RNA polymerase II"/>
    <property type="evidence" value="ECO:0007669"/>
    <property type="project" value="TreeGrafter"/>
</dbReference>
<evidence type="ECO:0000256" key="3">
    <source>
        <dbReference type="ARBA" id="ARBA00022473"/>
    </source>
</evidence>
<dbReference type="PANTHER" id="PTHR16770:SF3">
    <property type="entry name" value="PROTEIN RIPPLY2"/>
    <property type="match status" value="1"/>
</dbReference>
<name>A0AAY5KBD7_ESOLU</name>
<dbReference type="Ensembl" id="ENSELUT00000089705.1">
    <property type="protein sequence ID" value="ENSELUP00000086539.1"/>
    <property type="gene ID" value="ENSELUG00000042934.1"/>
</dbReference>
<dbReference type="GeneTree" id="ENSGT00940000161538"/>
<evidence type="ECO:0000313" key="6">
    <source>
        <dbReference type="Ensembl" id="ENSELUP00000086539.1"/>
    </source>
</evidence>